<reference evidence="2 3" key="1">
    <citation type="submission" date="2012-12" db="EMBL/GenBank/DDBJ databases">
        <title>Genome assembly of Fulvivirga imtechensis AK7.</title>
        <authorList>
            <person name="Nupur N."/>
            <person name="Khatri I."/>
            <person name="Kumar R."/>
            <person name="Subramanian S."/>
            <person name="Pinnaka A."/>
        </authorList>
    </citation>
    <scope>NUCLEOTIDE SEQUENCE [LARGE SCALE GENOMIC DNA]</scope>
    <source>
        <strain evidence="2 3">AK7</strain>
    </source>
</reference>
<proteinExistence type="predicted"/>
<dbReference type="PANTHER" id="PTHR48075">
    <property type="entry name" value="3-HYDROXYACYL-COA DEHYDROGENASE FAMILY PROTEIN"/>
    <property type="match status" value="1"/>
</dbReference>
<dbReference type="eggNOG" id="COG1250">
    <property type="taxonomic scope" value="Bacteria"/>
</dbReference>
<dbReference type="Proteomes" id="UP000011135">
    <property type="component" value="Unassembled WGS sequence"/>
</dbReference>
<accession>L8JRG8</accession>
<gene>
    <name evidence="2" type="ORF">C900_04480</name>
</gene>
<evidence type="ECO:0000313" key="3">
    <source>
        <dbReference type="Proteomes" id="UP000011135"/>
    </source>
</evidence>
<dbReference type="STRING" id="1237149.C900_04480"/>
<keyword evidence="3" id="KW-1185">Reference proteome</keyword>
<dbReference type="Gene3D" id="1.10.1040.10">
    <property type="entry name" value="N-(1-d-carboxylethyl)-l-norvaline Dehydrogenase, domain 2"/>
    <property type="match status" value="1"/>
</dbReference>
<dbReference type="SUPFAM" id="SSF48179">
    <property type="entry name" value="6-phosphogluconate dehydrogenase C-terminal domain-like"/>
    <property type="match status" value="1"/>
</dbReference>
<dbReference type="InterPro" id="IPR008927">
    <property type="entry name" value="6-PGluconate_DH-like_C_sf"/>
</dbReference>
<dbReference type="GO" id="GO:0006631">
    <property type="term" value="P:fatty acid metabolic process"/>
    <property type="evidence" value="ECO:0007669"/>
    <property type="project" value="InterPro"/>
</dbReference>
<dbReference type="Pfam" id="PF00725">
    <property type="entry name" value="3HCDH"/>
    <property type="match status" value="1"/>
</dbReference>
<dbReference type="AlphaFoldDB" id="L8JRG8"/>
<feature type="domain" description="3-hydroxyacyl-CoA dehydrogenase C-terminal" evidence="1">
    <location>
        <begin position="147"/>
        <end position="225"/>
    </location>
</feature>
<dbReference type="PANTHER" id="PTHR48075:SF5">
    <property type="entry name" value="3-HYDROXYBUTYRYL-COA DEHYDROGENASE"/>
    <property type="match status" value="1"/>
</dbReference>
<name>L8JRG8_9BACT</name>
<comment type="caution">
    <text evidence="2">The sequence shown here is derived from an EMBL/GenBank/DDBJ whole genome shotgun (WGS) entry which is preliminary data.</text>
</comment>
<dbReference type="InterPro" id="IPR013328">
    <property type="entry name" value="6PGD_dom2"/>
</dbReference>
<dbReference type="EMBL" id="AMZN01000064">
    <property type="protein sequence ID" value="ELR69957.1"/>
    <property type="molecule type" value="Genomic_DNA"/>
</dbReference>
<evidence type="ECO:0000259" key="1">
    <source>
        <dbReference type="Pfam" id="PF00725"/>
    </source>
</evidence>
<dbReference type="InterPro" id="IPR006108">
    <property type="entry name" value="3HC_DH_C"/>
</dbReference>
<organism evidence="2 3">
    <name type="scientific">Fulvivirga imtechensis AK7</name>
    <dbReference type="NCBI Taxonomy" id="1237149"/>
    <lineage>
        <taxon>Bacteria</taxon>
        <taxon>Pseudomonadati</taxon>
        <taxon>Bacteroidota</taxon>
        <taxon>Cytophagia</taxon>
        <taxon>Cytophagales</taxon>
        <taxon>Fulvivirgaceae</taxon>
        <taxon>Fulvivirga</taxon>
    </lineage>
</organism>
<evidence type="ECO:0000313" key="2">
    <source>
        <dbReference type="EMBL" id="ELR69957.1"/>
    </source>
</evidence>
<protein>
    <recommendedName>
        <fullName evidence="1">3-hydroxyacyl-CoA dehydrogenase C-terminal domain-containing protein</fullName>
    </recommendedName>
</protein>
<dbReference type="GO" id="GO:0016616">
    <property type="term" value="F:oxidoreductase activity, acting on the CH-OH group of donors, NAD or NADP as acceptor"/>
    <property type="evidence" value="ECO:0007669"/>
    <property type="project" value="InterPro"/>
</dbReference>
<sequence>MIISIFVSKLQFMKILIIGEEENFKEFREKFSDNHEYTFLTQLNSPKFLNGKDLVFDFKIDETPDNFEFYKAANGTVIFLNTVKISLTELNFFHGSVKDVYGFNGLPTFLNREIVELSTIDGKKDDRLVEIFSALQSKFEVVEDRVGMVTPRIIFMIINEAYYTVQEGTASKKDIDLGMKLGTNYPYGPFEWIEKIGIHHVYETLEAIYEDTKDERYKICPLLKKEYMLLTI</sequence>